<proteinExistence type="predicted"/>
<evidence type="ECO:0000313" key="1">
    <source>
        <dbReference type="EMBL" id="QHS78327.1"/>
    </source>
</evidence>
<sequence length="233" mass="28264">MEINLELLDHPKYSYLKKSDFYKNLDLSSTEKIFILYICPIDETNIDLFAKTIDFWCLDSYPSSFFELVNKKIRRDVKIIYSFLESNIESLKITTNKLIYKDILFFMKKLVNLNLFHILEIIFEKFKNILQKSHFYFLIRFCIKQENIKGIDFLIKYEKIYIPEIYKKGDRLDVLLSLSVSLLKLNSLKYFHGIGVDLKAKQYFFYSDRENLKYRSLDYQKCWKYYFDVVKEN</sequence>
<organism evidence="1">
    <name type="scientific">viral metagenome</name>
    <dbReference type="NCBI Taxonomy" id="1070528"/>
    <lineage>
        <taxon>unclassified sequences</taxon>
        <taxon>metagenomes</taxon>
        <taxon>organismal metagenomes</taxon>
    </lineage>
</organism>
<dbReference type="AlphaFoldDB" id="A0A6C0AEX0"/>
<name>A0A6C0AEX0_9ZZZZ</name>
<accession>A0A6C0AEX0</accession>
<dbReference type="EMBL" id="MN740596">
    <property type="protein sequence ID" value="QHS78327.1"/>
    <property type="molecule type" value="Genomic_DNA"/>
</dbReference>
<protein>
    <submittedName>
        <fullName evidence="1">Uncharacterized protein</fullName>
    </submittedName>
</protein>
<reference evidence="1" key="1">
    <citation type="journal article" date="2020" name="Nature">
        <title>Giant virus diversity and host interactions through global metagenomics.</title>
        <authorList>
            <person name="Schulz F."/>
            <person name="Roux S."/>
            <person name="Paez-Espino D."/>
            <person name="Jungbluth S."/>
            <person name="Walsh D.A."/>
            <person name="Denef V.J."/>
            <person name="McMahon K.D."/>
            <person name="Konstantinidis K.T."/>
            <person name="Eloe-Fadrosh E.A."/>
            <person name="Kyrpides N.C."/>
            <person name="Woyke T."/>
        </authorList>
    </citation>
    <scope>NUCLEOTIDE SEQUENCE</scope>
    <source>
        <strain evidence="1">GVMAG-S-1021933-23</strain>
    </source>
</reference>